<organism evidence="1 2">
    <name type="scientific">Sphingobacterium spiritivorum</name>
    <name type="common">Flavobacterium spiritivorum</name>
    <dbReference type="NCBI Taxonomy" id="258"/>
    <lineage>
        <taxon>Bacteria</taxon>
        <taxon>Pseudomonadati</taxon>
        <taxon>Bacteroidota</taxon>
        <taxon>Sphingobacteriia</taxon>
        <taxon>Sphingobacteriales</taxon>
        <taxon>Sphingobacteriaceae</taxon>
        <taxon>Sphingobacterium</taxon>
    </lineage>
</organism>
<name>A0A380B8X8_SPHSI</name>
<evidence type="ECO:0000313" key="1">
    <source>
        <dbReference type="EMBL" id="SUI96920.1"/>
    </source>
</evidence>
<protein>
    <submittedName>
        <fullName evidence="1">Uncharacterized protein</fullName>
    </submittedName>
</protein>
<evidence type="ECO:0000313" key="2">
    <source>
        <dbReference type="Proteomes" id="UP000254893"/>
    </source>
</evidence>
<reference evidence="1 2" key="1">
    <citation type="submission" date="2018-06" db="EMBL/GenBank/DDBJ databases">
        <authorList>
            <consortium name="Pathogen Informatics"/>
            <person name="Doyle S."/>
        </authorList>
    </citation>
    <scope>NUCLEOTIDE SEQUENCE [LARGE SCALE GENOMIC DNA]</scope>
    <source>
        <strain evidence="1 2">NCTC11388</strain>
    </source>
</reference>
<accession>A0A380B8X8</accession>
<proteinExistence type="predicted"/>
<dbReference type="EMBL" id="UGYW01000001">
    <property type="protein sequence ID" value="SUI96920.1"/>
    <property type="molecule type" value="Genomic_DNA"/>
</dbReference>
<gene>
    <name evidence="1" type="ORF">NCTC11388_00217</name>
</gene>
<dbReference type="AlphaFoldDB" id="A0A380B8X8"/>
<sequence>MVNSFFTNTVVIKSCAVIEEAYLRCYIESSNQQCGSVDFISEKINFNISGKNIFYKGMDSIKNIRLEYRDEILIFTFRNKKSLTFNCGMKEFGKISDHIRQYENFGSSQDQKTSFFND</sequence>
<dbReference type="Proteomes" id="UP000254893">
    <property type="component" value="Unassembled WGS sequence"/>
</dbReference>